<dbReference type="EMBL" id="CP003653">
    <property type="protein sequence ID" value="AFZ36361.1"/>
    <property type="molecule type" value="Genomic_DNA"/>
</dbReference>
<dbReference type="eggNOG" id="ENOG502ZCIK">
    <property type="taxonomic scope" value="Bacteria"/>
</dbReference>
<dbReference type="Proteomes" id="UP000010473">
    <property type="component" value="Chromosome"/>
</dbReference>
<dbReference type="AlphaFoldDB" id="K9XWA1"/>
<protein>
    <submittedName>
        <fullName evidence="2">Uncharacterized protein</fullName>
    </submittedName>
</protein>
<keyword evidence="1" id="KW-1133">Transmembrane helix</keyword>
<accession>K9XWA1</accession>
<keyword evidence="1" id="KW-0472">Membrane</keyword>
<feature type="transmembrane region" description="Helical" evidence="1">
    <location>
        <begin position="152"/>
        <end position="171"/>
    </location>
</feature>
<keyword evidence="3" id="KW-1185">Reference proteome</keyword>
<dbReference type="RefSeq" id="WP_015194029.1">
    <property type="nucleotide sequence ID" value="NC_019748.1"/>
</dbReference>
<dbReference type="KEGG" id="scs:Sta7437_2840"/>
<evidence type="ECO:0000313" key="3">
    <source>
        <dbReference type="Proteomes" id="UP000010473"/>
    </source>
</evidence>
<sequence length="492" mass="57036">MISKSLKRTTIATTLSILSLGVIETNQAQAASLFLGKYADLTQKLGIYLLANFPNQFHEFSLDTSKDEQSQLNSQKKNHTLPLNQNIQNRYQGLIEKDTEQTNLIATRRQLISEDDIVQTTPEDLEQTTAFLQSQGIYLDLTDKNRTVNTPIPLLVGIFLLISSPFIYSLISLFKNINQNIIEEFQDKFGNPKVPEGTVFLHDRSFKELLSLARKAERVDSEKFGSEEFLLFLKFKKAGEKGTKEEQQLHHSVELLRVAIATKNSFLRVEQTELRYRSTKQQEFYQFVLDTIGEEPDKDKFRDKVKKKLAEIIPLKKLAEIIPLLNTEEGRDALQSYLKEVNIISEHEFGLKLFALFKQYQLADFTILKTIAELVNQLQGYDLLAPKKLVILVIENYQVFEKLAPIIGIYGENQAPEDYVPLLQYIGLINRYQDAYTKFKELIKILKQWQKPYHALKLIREEYTAEQYRIPPEFTQEIPGLNVYKKYEKYVE</sequence>
<reference evidence="3" key="1">
    <citation type="journal article" date="2013" name="Proc. Natl. Acad. Sci. U.S.A.">
        <title>Improving the coverage of the cyanobacterial phylum using diversity-driven genome sequencing.</title>
        <authorList>
            <person name="Shih P.M."/>
            <person name="Wu D."/>
            <person name="Latifi A."/>
            <person name="Axen S.D."/>
            <person name="Fewer D.P."/>
            <person name="Talla E."/>
            <person name="Calteau A."/>
            <person name="Cai F."/>
            <person name="Tandeau de Marsac N."/>
            <person name="Rippka R."/>
            <person name="Herdman M."/>
            <person name="Sivonen K."/>
            <person name="Coursin T."/>
            <person name="Laurent T."/>
            <person name="Goodwin L."/>
            <person name="Nolan M."/>
            <person name="Davenport K.W."/>
            <person name="Han C.S."/>
            <person name="Rubin E.M."/>
            <person name="Eisen J.A."/>
            <person name="Woyke T."/>
            <person name="Gugger M."/>
            <person name="Kerfeld C.A."/>
        </authorList>
    </citation>
    <scope>NUCLEOTIDE SEQUENCE [LARGE SCALE GENOMIC DNA]</scope>
    <source>
        <strain evidence="3">ATCC 29371 / PCC 7437</strain>
    </source>
</reference>
<evidence type="ECO:0000313" key="2">
    <source>
        <dbReference type="EMBL" id="AFZ36361.1"/>
    </source>
</evidence>
<organism evidence="2 3">
    <name type="scientific">Stanieria cyanosphaera (strain ATCC 29371 / PCC 7437)</name>
    <dbReference type="NCBI Taxonomy" id="111780"/>
    <lineage>
        <taxon>Bacteria</taxon>
        <taxon>Bacillati</taxon>
        <taxon>Cyanobacteriota</taxon>
        <taxon>Cyanophyceae</taxon>
        <taxon>Pleurocapsales</taxon>
        <taxon>Dermocarpellaceae</taxon>
        <taxon>Stanieria</taxon>
    </lineage>
</organism>
<gene>
    <name evidence="2" type="ordered locus">Sta7437_2840</name>
</gene>
<evidence type="ECO:0000256" key="1">
    <source>
        <dbReference type="SAM" id="Phobius"/>
    </source>
</evidence>
<name>K9XWA1_STAC7</name>
<keyword evidence="1" id="KW-0812">Transmembrane</keyword>
<dbReference type="HOGENOM" id="CLU_577119_0_0_3"/>
<proteinExistence type="predicted"/>